<evidence type="ECO:0000256" key="1">
    <source>
        <dbReference type="ARBA" id="ARBA00006485"/>
    </source>
</evidence>
<reference evidence="10" key="1">
    <citation type="submission" date="2019-12" db="EMBL/GenBank/DDBJ databases">
        <title>Genome sequencing and annotation of Brassica cretica.</title>
        <authorList>
            <person name="Studholme D.J."/>
            <person name="Sarris P.F."/>
        </authorList>
    </citation>
    <scope>NUCLEOTIDE SEQUENCE</scope>
    <source>
        <strain evidence="10">PFS-001/15</strain>
        <tissue evidence="10">Leaf</tissue>
    </source>
</reference>
<dbReference type="EMBL" id="QGKW02000717">
    <property type="protein sequence ID" value="KAF2595875.1"/>
    <property type="molecule type" value="Genomic_DNA"/>
</dbReference>
<gene>
    <name evidence="10" type="ORF">F2Q68_00010696</name>
</gene>
<dbReference type="InterPro" id="IPR050108">
    <property type="entry name" value="CDK"/>
</dbReference>
<dbReference type="SMART" id="SM00220">
    <property type="entry name" value="S_TKc"/>
    <property type="match status" value="1"/>
</dbReference>
<dbReference type="PANTHER" id="PTHR24056:SF436">
    <property type="entry name" value="PROTEIN KINASE DOMAIN-CONTAINING PROTEIN"/>
    <property type="match status" value="1"/>
</dbReference>
<evidence type="ECO:0000256" key="6">
    <source>
        <dbReference type="ARBA" id="ARBA00022840"/>
    </source>
</evidence>
<dbReference type="GO" id="GO:0000307">
    <property type="term" value="C:cyclin-dependent protein kinase holoenzyme complex"/>
    <property type="evidence" value="ECO:0007669"/>
    <property type="project" value="TreeGrafter"/>
</dbReference>
<evidence type="ECO:0000313" key="11">
    <source>
        <dbReference type="Proteomes" id="UP000712281"/>
    </source>
</evidence>
<dbReference type="AlphaFoldDB" id="A0A8S9KNA0"/>
<evidence type="ECO:0000313" key="10">
    <source>
        <dbReference type="EMBL" id="KAF2595875.1"/>
    </source>
</evidence>
<proteinExistence type="inferred from homology"/>
<evidence type="ECO:0000256" key="5">
    <source>
        <dbReference type="ARBA" id="ARBA00022777"/>
    </source>
</evidence>
<keyword evidence="6 7" id="KW-0067">ATP-binding</keyword>
<dbReference type="PROSITE" id="PS00107">
    <property type="entry name" value="PROTEIN_KINASE_ATP"/>
    <property type="match status" value="1"/>
</dbReference>
<dbReference type="PROSITE" id="PS00108">
    <property type="entry name" value="PROTEIN_KINASE_ST"/>
    <property type="match status" value="1"/>
</dbReference>
<evidence type="ECO:0000256" key="2">
    <source>
        <dbReference type="ARBA" id="ARBA00022527"/>
    </source>
</evidence>
<comment type="similarity">
    <text evidence="1">Belongs to the protein kinase superfamily. CMGC Ser/Thr protein kinase family. CDC2/CDKX subfamily.</text>
</comment>
<dbReference type="Proteomes" id="UP000712281">
    <property type="component" value="Unassembled WGS sequence"/>
</dbReference>
<dbReference type="CDD" id="cd01960">
    <property type="entry name" value="nsLTP1"/>
    <property type="match status" value="1"/>
</dbReference>
<protein>
    <recommendedName>
        <fullName evidence="9">Protein kinase domain-containing protein</fullName>
    </recommendedName>
</protein>
<feature type="domain" description="Protein kinase" evidence="9">
    <location>
        <begin position="118"/>
        <end position="402"/>
    </location>
</feature>
<organism evidence="10 11">
    <name type="scientific">Brassica cretica</name>
    <name type="common">Mustard</name>
    <dbReference type="NCBI Taxonomy" id="69181"/>
    <lineage>
        <taxon>Eukaryota</taxon>
        <taxon>Viridiplantae</taxon>
        <taxon>Streptophyta</taxon>
        <taxon>Embryophyta</taxon>
        <taxon>Tracheophyta</taxon>
        <taxon>Spermatophyta</taxon>
        <taxon>Magnoliopsida</taxon>
        <taxon>eudicotyledons</taxon>
        <taxon>Gunneridae</taxon>
        <taxon>Pentapetalae</taxon>
        <taxon>rosids</taxon>
        <taxon>malvids</taxon>
        <taxon>Brassicales</taxon>
        <taxon>Brassicaceae</taxon>
        <taxon>Brassiceae</taxon>
        <taxon>Brassica</taxon>
    </lineage>
</organism>
<dbReference type="GO" id="GO:0005524">
    <property type="term" value="F:ATP binding"/>
    <property type="evidence" value="ECO:0007669"/>
    <property type="project" value="UniProtKB-UniRule"/>
</dbReference>
<dbReference type="Gene3D" id="1.10.510.10">
    <property type="entry name" value="Transferase(Phosphotransferase) domain 1"/>
    <property type="match status" value="1"/>
</dbReference>
<name>A0A8S9KNA0_BRACR</name>
<feature type="region of interest" description="Disordered" evidence="8">
    <location>
        <begin position="428"/>
        <end position="453"/>
    </location>
</feature>
<evidence type="ECO:0000256" key="3">
    <source>
        <dbReference type="ARBA" id="ARBA00022679"/>
    </source>
</evidence>
<comment type="caution">
    <text evidence="10">The sequence shown here is derived from an EMBL/GenBank/DDBJ whole genome shotgun (WGS) entry which is preliminary data.</text>
</comment>
<accession>A0A8S9KNA0</accession>
<evidence type="ECO:0000259" key="9">
    <source>
        <dbReference type="PROSITE" id="PS50011"/>
    </source>
</evidence>
<sequence length="610" mass="68993">MGCIISKKKSPKRNHHHQRKESSEKRSSSRIDDSSQSKEEQQDRSKFSSTRLSPEIAEIGDTDEDEDEDEDKDKELKREPSTVVAKEEPEVAAGWPAWLVSVAGEALVGWTPRRASTFEKLEKIGQGTYSSVYKARDLLDNKIVALKRVRFDLSDLESVKFMAREIIVMRRLDHPNVLKLQGLITASASSSLYLVFEYMDHDLVGLASIPGINFSQPQVKCYMKQLLSGLHHCHSRGVLHRDIKGSNLLIDSNGILKIADFGLATFFDPQNTVPLTSRVVTLWYRPPELLLGACHYGVGVDLWSAGCILGELYSGKPILPGKTEVEQLHKIFKLCGSPTEDYWRKLKLPPSAAFRPALPYGRRVAEMFKDLPTNVLSLLEALLSIDPDRRGSAAKALESEYFNTEPFACDPSSLPKYPPSKEIDAKLRDDAKRQEKNERQDSQTRQSHERKLIPPLRANPSLTAAMEVTEYWFDLLCVSFTSIQSLEMNRHTTTLVVLSLLLVVSDHTRLMIRVHSYVPFCAYTYDYFSYCLEFLTGNYYKPGKKCCVHIAKLNIIAKHKKENPRLLCNCVEMMTRGYTPPMLADKIQELPPLCNTHLSFPISSSMDCST</sequence>
<keyword evidence="5" id="KW-0418">Kinase</keyword>
<dbReference type="GO" id="GO:0008353">
    <property type="term" value="F:RNA polymerase II CTD heptapeptide repeat kinase activity"/>
    <property type="evidence" value="ECO:0007669"/>
    <property type="project" value="TreeGrafter"/>
</dbReference>
<dbReference type="SUPFAM" id="SSF47699">
    <property type="entry name" value="Bifunctional inhibitor/lipid-transfer protein/seed storage 2S albumin"/>
    <property type="match status" value="1"/>
</dbReference>
<feature type="binding site" evidence="7">
    <location>
        <position position="147"/>
    </location>
    <ligand>
        <name>ATP</name>
        <dbReference type="ChEBI" id="CHEBI:30616"/>
    </ligand>
</feature>
<dbReference type="CDD" id="cd07840">
    <property type="entry name" value="STKc_CDK9_like"/>
    <property type="match status" value="1"/>
</dbReference>
<feature type="compositionally biased region" description="Basic residues" evidence="8">
    <location>
        <begin position="1"/>
        <end position="19"/>
    </location>
</feature>
<feature type="compositionally biased region" description="Basic and acidic residues" evidence="8">
    <location>
        <begin position="73"/>
        <end position="88"/>
    </location>
</feature>
<dbReference type="PROSITE" id="PS50011">
    <property type="entry name" value="PROTEIN_KINASE_DOM"/>
    <property type="match status" value="1"/>
</dbReference>
<dbReference type="InterPro" id="IPR011009">
    <property type="entry name" value="Kinase-like_dom_sf"/>
</dbReference>
<dbReference type="FunFam" id="3.30.200.20:FF:000021">
    <property type="entry name" value="probable serine/threonine-protein kinase At1g54610"/>
    <property type="match status" value="1"/>
</dbReference>
<keyword evidence="3" id="KW-0808">Transferase</keyword>
<keyword evidence="4 7" id="KW-0547">Nucleotide-binding</keyword>
<dbReference type="FunFam" id="1.10.510.10:FF:000043">
    <property type="entry name" value="probable serine/threonine-protein kinase At1g54610"/>
    <property type="match status" value="1"/>
</dbReference>
<dbReference type="InterPro" id="IPR036312">
    <property type="entry name" value="Bifun_inhib/LTP/seed_sf"/>
</dbReference>
<dbReference type="InterPro" id="IPR008271">
    <property type="entry name" value="Ser/Thr_kinase_AS"/>
</dbReference>
<feature type="compositionally biased region" description="Basic and acidic residues" evidence="8">
    <location>
        <begin position="20"/>
        <end position="46"/>
    </location>
</feature>
<feature type="region of interest" description="Disordered" evidence="8">
    <location>
        <begin position="1"/>
        <end position="88"/>
    </location>
</feature>
<evidence type="ECO:0000256" key="7">
    <source>
        <dbReference type="PROSITE-ProRule" id="PRU10141"/>
    </source>
</evidence>
<dbReference type="Gene3D" id="1.10.110.10">
    <property type="entry name" value="Plant lipid-transfer and hydrophobic proteins"/>
    <property type="match status" value="1"/>
</dbReference>
<dbReference type="GO" id="GO:0032968">
    <property type="term" value="P:positive regulation of transcription elongation by RNA polymerase II"/>
    <property type="evidence" value="ECO:0007669"/>
    <property type="project" value="TreeGrafter"/>
</dbReference>
<feature type="compositionally biased region" description="Basic and acidic residues" evidence="8">
    <location>
        <begin position="428"/>
        <end position="452"/>
    </location>
</feature>
<evidence type="ECO:0000256" key="8">
    <source>
        <dbReference type="SAM" id="MobiDB-lite"/>
    </source>
</evidence>
<dbReference type="InterPro" id="IPR017441">
    <property type="entry name" value="Protein_kinase_ATP_BS"/>
</dbReference>
<dbReference type="SUPFAM" id="SSF56112">
    <property type="entry name" value="Protein kinase-like (PK-like)"/>
    <property type="match status" value="1"/>
</dbReference>
<dbReference type="GO" id="GO:0005634">
    <property type="term" value="C:nucleus"/>
    <property type="evidence" value="ECO:0007669"/>
    <property type="project" value="TreeGrafter"/>
</dbReference>
<dbReference type="InterPro" id="IPR000719">
    <property type="entry name" value="Prot_kinase_dom"/>
</dbReference>
<dbReference type="Pfam" id="PF00069">
    <property type="entry name" value="Pkinase"/>
    <property type="match status" value="1"/>
</dbReference>
<dbReference type="PANTHER" id="PTHR24056">
    <property type="entry name" value="CELL DIVISION PROTEIN KINASE"/>
    <property type="match status" value="1"/>
</dbReference>
<dbReference type="Gene3D" id="3.30.200.20">
    <property type="entry name" value="Phosphorylase Kinase, domain 1"/>
    <property type="match status" value="1"/>
</dbReference>
<evidence type="ECO:0000256" key="4">
    <source>
        <dbReference type="ARBA" id="ARBA00022741"/>
    </source>
</evidence>
<keyword evidence="2" id="KW-0723">Serine/threonine-protein kinase</keyword>
<feature type="compositionally biased region" description="Acidic residues" evidence="8">
    <location>
        <begin position="58"/>
        <end position="72"/>
    </location>
</feature>